<gene>
    <name evidence="1" type="ORF">NMOB1V02_LOCUS5918</name>
</gene>
<organism evidence="1">
    <name type="scientific">Notodromas monacha</name>
    <dbReference type="NCBI Taxonomy" id="399045"/>
    <lineage>
        <taxon>Eukaryota</taxon>
        <taxon>Metazoa</taxon>
        <taxon>Ecdysozoa</taxon>
        <taxon>Arthropoda</taxon>
        <taxon>Crustacea</taxon>
        <taxon>Oligostraca</taxon>
        <taxon>Ostracoda</taxon>
        <taxon>Podocopa</taxon>
        <taxon>Podocopida</taxon>
        <taxon>Cypridocopina</taxon>
        <taxon>Cypridoidea</taxon>
        <taxon>Cyprididae</taxon>
        <taxon>Notodromas</taxon>
    </lineage>
</organism>
<dbReference type="Proteomes" id="UP000678499">
    <property type="component" value="Unassembled WGS sequence"/>
</dbReference>
<keyword evidence="2" id="KW-1185">Reference proteome</keyword>
<dbReference type="EMBL" id="OA883189">
    <property type="protein sequence ID" value="CAD7278207.1"/>
    <property type="molecule type" value="Genomic_DNA"/>
</dbReference>
<proteinExistence type="predicted"/>
<reference evidence="1" key="1">
    <citation type="submission" date="2020-11" db="EMBL/GenBank/DDBJ databases">
        <authorList>
            <person name="Tran Van P."/>
        </authorList>
    </citation>
    <scope>NUCLEOTIDE SEQUENCE</scope>
</reference>
<dbReference type="EMBL" id="CAJPEX010001152">
    <property type="protein sequence ID" value="CAG0918359.1"/>
    <property type="molecule type" value="Genomic_DNA"/>
</dbReference>
<evidence type="ECO:0000313" key="1">
    <source>
        <dbReference type="EMBL" id="CAD7278207.1"/>
    </source>
</evidence>
<dbReference type="AlphaFoldDB" id="A0A7R9BMQ9"/>
<protein>
    <submittedName>
        <fullName evidence="1">Uncharacterized protein</fullName>
    </submittedName>
</protein>
<sequence length="159" mass="17589">MSSKARSAFSKVRWKPAIASIDEDPQQERGRSCDFAQLKDLGLFSRYDSVLGCPKVLSRECWFGAQFPMGAFEFRPGDVSANVLATARQKFEVVLGTLGPFQVVFVDGVEVAGRGGVEQVHVVRSGVHQPVANKQGLHLQCDTYGNRDENCRVTDIQRK</sequence>
<accession>A0A7R9BMQ9</accession>
<name>A0A7R9BMQ9_9CRUS</name>
<evidence type="ECO:0000313" key="2">
    <source>
        <dbReference type="Proteomes" id="UP000678499"/>
    </source>
</evidence>